<dbReference type="NCBIfam" id="TIGR00427">
    <property type="entry name" value="NAAT family transporter"/>
    <property type="match status" value="1"/>
</dbReference>
<dbReference type="Proteomes" id="UP000281094">
    <property type="component" value="Unassembled WGS sequence"/>
</dbReference>
<dbReference type="AlphaFoldDB" id="A0A3L7JE33"/>
<accession>A0A3L7JE33</accession>
<keyword evidence="4 7" id="KW-0812">Transmembrane</keyword>
<keyword evidence="9" id="KW-1185">Reference proteome</keyword>
<dbReference type="PANTHER" id="PTHR33508:SF1">
    <property type="entry name" value="UPF0056 MEMBRANE PROTEIN YHCE"/>
    <property type="match status" value="1"/>
</dbReference>
<evidence type="ECO:0000256" key="1">
    <source>
        <dbReference type="ARBA" id="ARBA00004651"/>
    </source>
</evidence>
<keyword evidence="3" id="KW-1003">Cell membrane</keyword>
<dbReference type="Pfam" id="PF01914">
    <property type="entry name" value="MarC"/>
    <property type="match status" value="1"/>
</dbReference>
<feature type="transmembrane region" description="Helical" evidence="7">
    <location>
        <begin position="14"/>
        <end position="33"/>
    </location>
</feature>
<proteinExistence type="inferred from homology"/>
<evidence type="ECO:0000256" key="2">
    <source>
        <dbReference type="ARBA" id="ARBA00009784"/>
    </source>
</evidence>
<dbReference type="RefSeq" id="WP_121645697.1">
    <property type="nucleotide sequence ID" value="NZ_RCWN01000001.1"/>
</dbReference>
<evidence type="ECO:0000256" key="3">
    <source>
        <dbReference type="ARBA" id="ARBA00022475"/>
    </source>
</evidence>
<feature type="transmembrane region" description="Helical" evidence="7">
    <location>
        <begin position="120"/>
        <end position="142"/>
    </location>
</feature>
<feature type="transmembrane region" description="Helical" evidence="7">
    <location>
        <begin position="73"/>
        <end position="95"/>
    </location>
</feature>
<dbReference type="InterPro" id="IPR002771">
    <property type="entry name" value="Multi_antbiot-R_MarC"/>
</dbReference>
<dbReference type="PANTHER" id="PTHR33508">
    <property type="entry name" value="UPF0056 MEMBRANE PROTEIN YHCE"/>
    <property type="match status" value="1"/>
</dbReference>
<evidence type="ECO:0000256" key="4">
    <source>
        <dbReference type="ARBA" id="ARBA00022692"/>
    </source>
</evidence>
<reference evidence="8 9" key="1">
    <citation type="submission" date="2018-10" db="EMBL/GenBank/DDBJ databases">
        <title>Notoacmeibacter sp. M2BS9Y-3-1, whole genome shotgun sequence.</title>
        <authorList>
            <person name="Tuo L."/>
        </authorList>
    </citation>
    <scope>NUCLEOTIDE SEQUENCE [LARGE SCALE GENOMIC DNA]</scope>
    <source>
        <strain evidence="8 9">M2BS9Y-3-1</strain>
    </source>
</reference>
<feature type="transmembrane region" description="Helical" evidence="7">
    <location>
        <begin position="154"/>
        <end position="173"/>
    </location>
</feature>
<evidence type="ECO:0000256" key="6">
    <source>
        <dbReference type="ARBA" id="ARBA00023136"/>
    </source>
</evidence>
<feature type="transmembrane region" description="Helical" evidence="7">
    <location>
        <begin position="194"/>
        <end position="216"/>
    </location>
</feature>
<evidence type="ECO:0000313" key="9">
    <source>
        <dbReference type="Proteomes" id="UP000281094"/>
    </source>
</evidence>
<dbReference type="GO" id="GO:0005886">
    <property type="term" value="C:plasma membrane"/>
    <property type="evidence" value="ECO:0007669"/>
    <property type="project" value="UniProtKB-SubCell"/>
</dbReference>
<sequence length="218" mass="22987">MWDSIDFASLFREFITIAVVVDPVGTIPVFLAATVGMRAVTRRRIAIRAVLTAGGVLLFFLVLGQIVLETLGLALGTFQIAGGIVLFLFALTMIFGQSKAELELESMEESSRIDRARDKAVFPLAIPSIASPGAMLAVVILTDNHRTSLVEQTVTAGLLMGVLLLTLLLLLAAGPIQRWIGTAGASLVSRVMGIILSTVAVDAVLKGLAVMGLVSLDA</sequence>
<feature type="transmembrane region" description="Helical" evidence="7">
    <location>
        <begin position="45"/>
        <end position="67"/>
    </location>
</feature>
<gene>
    <name evidence="8" type="ORF">D8780_11415</name>
</gene>
<keyword evidence="5 7" id="KW-1133">Transmembrane helix</keyword>
<keyword evidence="6 7" id="KW-0472">Membrane</keyword>
<organism evidence="8 9">
    <name type="scientific">Notoacmeibacter ruber</name>
    <dbReference type="NCBI Taxonomy" id="2670375"/>
    <lineage>
        <taxon>Bacteria</taxon>
        <taxon>Pseudomonadati</taxon>
        <taxon>Pseudomonadota</taxon>
        <taxon>Alphaproteobacteria</taxon>
        <taxon>Hyphomicrobiales</taxon>
        <taxon>Notoacmeibacteraceae</taxon>
        <taxon>Notoacmeibacter</taxon>
    </lineage>
</organism>
<evidence type="ECO:0000256" key="5">
    <source>
        <dbReference type="ARBA" id="ARBA00022989"/>
    </source>
</evidence>
<comment type="subcellular location">
    <subcellularLocation>
        <location evidence="1 7">Cell membrane</location>
        <topology evidence="1 7">Multi-pass membrane protein</topology>
    </subcellularLocation>
</comment>
<evidence type="ECO:0000256" key="7">
    <source>
        <dbReference type="RuleBase" id="RU362048"/>
    </source>
</evidence>
<name>A0A3L7JE33_9HYPH</name>
<protein>
    <recommendedName>
        <fullName evidence="7">UPF0056 membrane protein</fullName>
    </recommendedName>
</protein>
<dbReference type="EMBL" id="RCWN01000001">
    <property type="protein sequence ID" value="RLQ88730.1"/>
    <property type="molecule type" value="Genomic_DNA"/>
</dbReference>
<comment type="caution">
    <text evidence="8">The sequence shown here is derived from an EMBL/GenBank/DDBJ whole genome shotgun (WGS) entry which is preliminary data.</text>
</comment>
<evidence type="ECO:0000313" key="8">
    <source>
        <dbReference type="EMBL" id="RLQ88730.1"/>
    </source>
</evidence>
<comment type="similarity">
    <text evidence="2 7">Belongs to the UPF0056 (MarC) family.</text>
</comment>